<evidence type="ECO:0000256" key="1">
    <source>
        <dbReference type="ARBA" id="ARBA00006484"/>
    </source>
</evidence>
<dbReference type="Proteomes" id="UP000219327">
    <property type="component" value="Unassembled WGS sequence"/>
</dbReference>
<dbReference type="AlphaFoldDB" id="A0A2A5WW10"/>
<protein>
    <submittedName>
        <fullName evidence="5">Short-chain dehydrogenase</fullName>
    </submittedName>
</protein>
<dbReference type="PRINTS" id="PR00081">
    <property type="entry name" value="GDHRDH"/>
</dbReference>
<dbReference type="SUPFAM" id="SSF51735">
    <property type="entry name" value="NAD(P)-binding Rossmann-fold domains"/>
    <property type="match status" value="1"/>
</dbReference>
<dbReference type="PRINTS" id="PR00080">
    <property type="entry name" value="SDRFAMILY"/>
</dbReference>
<dbReference type="Pfam" id="PF00106">
    <property type="entry name" value="adh_short"/>
    <property type="match status" value="1"/>
</dbReference>
<keyword evidence="2" id="KW-0560">Oxidoreductase</keyword>
<evidence type="ECO:0000256" key="2">
    <source>
        <dbReference type="ARBA" id="ARBA00023002"/>
    </source>
</evidence>
<dbReference type="PANTHER" id="PTHR24322">
    <property type="entry name" value="PKSB"/>
    <property type="match status" value="1"/>
</dbReference>
<organism evidence="5 6">
    <name type="scientific">OM182 bacterium MED-G24</name>
    <dbReference type="NCBI Taxonomy" id="1986255"/>
    <lineage>
        <taxon>Bacteria</taxon>
        <taxon>Pseudomonadati</taxon>
        <taxon>Pseudomonadota</taxon>
        <taxon>Gammaproteobacteria</taxon>
        <taxon>OMG group</taxon>
        <taxon>OM182 clade</taxon>
    </lineage>
</organism>
<dbReference type="InterPro" id="IPR057326">
    <property type="entry name" value="KR_dom"/>
</dbReference>
<proteinExistence type="inferred from homology"/>
<feature type="domain" description="Ketoreductase" evidence="4">
    <location>
        <begin position="7"/>
        <end position="222"/>
    </location>
</feature>
<evidence type="ECO:0000256" key="3">
    <source>
        <dbReference type="RuleBase" id="RU000363"/>
    </source>
</evidence>
<dbReference type="GO" id="GO:0016616">
    <property type="term" value="F:oxidoreductase activity, acting on the CH-OH group of donors, NAD or NADP as acceptor"/>
    <property type="evidence" value="ECO:0007669"/>
    <property type="project" value="TreeGrafter"/>
</dbReference>
<accession>A0A2A5WW10</accession>
<dbReference type="SMART" id="SM00822">
    <property type="entry name" value="PKS_KR"/>
    <property type="match status" value="1"/>
</dbReference>
<sequence>MTEFAGRIAVVTGGGTGMGRALVRQLLAEGCHVATCDVVEENLQETARIARNEAPQGIRLSTHQCDVASEDEVSRFASEVARDQKTDHINLLFNNAGIGGGGSLVNAERSEWERTFNINWNGVYLCTRNFLPMLLASDEGHIINTSSVNGFRASLGGNIPHTAYSAAKFAVKGFTEALINDFRFNAPHLKATVVMPGGVGTDIARNTSRLVGGGDPATWSDVVVNEMRSQWQKRSTEHLQALNINPALIDMTNDEVRAYMVEREDAYREIGITPDAAADIILNGVRNNHWRILVGKDAEALDRAVRKHPHQTYDLDFNKYVKAEWQD</sequence>
<comment type="caution">
    <text evidence="5">The sequence shown here is derived from an EMBL/GenBank/DDBJ whole genome shotgun (WGS) entry which is preliminary data.</text>
</comment>
<dbReference type="PANTHER" id="PTHR24322:SF736">
    <property type="entry name" value="RETINOL DEHYDROGENASE 10"/>
    <property type="match status" value="1"/>
</dbReference>
<evidence type="ECO:0000313" key="6">
    <source>
        <dbReference type="Proteomes" id="UP000219327"/>
    </source>
</evidence>
<dbReference type="CDD" id="cd05233">
    <property type="entry name" value="SDR_c"/>
    <property type="match status" value="1"/>
</dbReference>
<comment type="similarity">
    <text evidence="1 3">Belongs to the short-chain dehydrogenases/reductases (SDR) family.</text>
</comment>
<gene>
    <name evidence="5" type="ORF">CNE99_03055</name>
</gene>
<dbReference type="InterPro" id="IPR036291">
    <property type="entry name" value="NAD(P)-bd_dom_sf"/>
</dbReference>
<evidence type="ECO:0000259" key="4">
    <source>
        <dbReference type="SMART" id="SM00822"/>
    </source>
</evidence>
<dbReference type="Gene3D" id="3.40.50.720">
    <property type="entry name" value="NAD(P)-binding Rossmann-like Domain"/>
    <property type="match status" value="1"/>
</dbReference>
<evidence type="ECO:0000313" key="5">
    <source>
        <dbReference type="EMBL" id="PDH40715.1"/>
    </source>
</evidence>
<dbReference type="InterPro" id="IPR002347">
    <property type="entry name" value="SDR_fam"/>
</dbReference>
<reference evidence="5 6" key="1">
    <citation type="submission" date="2017-08" db="EMBL/GenBank/DDBJ databases">
        <title>Fine stratification of microbial communities through a metagenomic profile of the photic zone.</title>
        <authorList>
            <person name="Haro-Moreno J.M."/>
            <person name="Lopez-Perez M."/>
            <person name="De La Torre J."/>
            <person name="Picazo A."/>
            <person name="Camacho A."/>
            <person name="Rodriguez-Valera F."/>
        </authorList>
    </citation>
    <scope>NUCLEOTIDE SEQUENCE [LARGE SCALE GENOMIC DNA]</scope>
    <source>
        <strain evidence="5">MED-G24</strain>
    </source>
</reference>
<name>A0A2A5WW10_9GAMM</name>
<dbReference type="EMBL" id="NTKD01000009">
    <property type="protein sequence ID" value="PDH40715.1"/>
    <property type="molecule type" value="Genomic_DNA"/>
</dbReference>